<feature type="non-terminal residue" evidence="2">
    <location>
        <position position="1"/>
    </location>
</feature>
<evidence type="ECO:0000313" key="3">
    <source>
        <dbReference type="Proteomes" id="UP000799291"/>
    </source>
</evidence>
<evidence type="ECO:0000313" key="2">
    <source>
        <dbReference type="EMBL" id="KAF2683543.1"/>
    </source>
</evidence>
<keyword evidence="3" id="KW-1185">Reference proteome</keyword>
<organism evidence="2 3">
    <name type="scientific">Lentithecium fluviatile CBS 122367</name>
    <dbReference type="NCBI Taxonomy" id="1168545"/>
    <lineage>
        <taxon>Eukaryota</taxon>
        <taxon>Fungi</taxon>
        <taxon>Dikarya</taxon>
        <taxon>Ascomycota</taxon>
        <taxon>Pezizomycotina</taxon>
        <taxon>Dothideomycetes</taxon>
        <taxon>Pleosporomycetidae</taxon>
        <taxon>Pleosporales</taxon>
        <taxon>Massarineae</taxon>
        <taxon>Lentitheciaceae</taxon>
        <taxon>Lentithecium</taxon>
    </lineage>
</organism>
<dbReference type="AlphaFoldDB" id="A0A6G1IZZ9"/>
<feature type="domain" description="Heterokaryon incompatibility" evidence="1">
    <location>
        <begin position="1"/>
        <end position="72"/>
    </location>
</feature>
<accession>A0A6G1IZZ9</accession>
<dbReference type="Pfam" id="PF06985">
    <property type="entry name" value="HET"/>
    <property type="match status" value="1"/>
</dbReference>
<sequence length="159" mass="17703">QNMTRIYSEADVTVIVAAGDDPTYGLPGVFTCSRRTQKQVRLSGITLIQVICNLHRTIEKSTWSKRAWTYQEVALSKRKLIFADSQAAFPCETDSCEETCARMPRRLPFSGTLCPSTNLQGTNEASILDVYMSRLLTYDSDALNACSGILNSLENKNHT</sequence>
<proteinExistence type="predicted"/>
<evidence type="ECO:0000259" key="1">
    <source>
        <dbReference type="Pfam" id="PF06985"/>
    </source>
</evidence>
<gene>
    <name evidence="2" type="ORF">K458DRAFT_304475</name>
</gene>
<dbReference type="PANTHER" id="PTHR33112:SF1">
    <property type="entry name" value="HETEROKARYON INCOMPATIBILITY DOMAIN-CONTAINING PROTEIN"/>
    <property type="match status" value="1"/>
</dbReference>
<protein>
    <recommendedName>
        <fullName evidence="1">Heterokaryon incompatibility domain-containing protein</fullName>
    </recommendedName>
</protein>
<name>A0A6G1IZZ9_9PLEO</name>
<reference evidence="2" key="1">
    <citation type="journal article" date="2020" name="Stud. Mycol.">
        <title>101 Dothideomycetes genomes: a test case for predicting lifestyles and emergence of pathogens.</title>
        <authorList>
            <person name="Haridas S."/>
            <person name="Albert R."/>
            <person name="Binder M."/>
            <person name="Bloem J."/>
            <person name="Labutti K."/>
            <person name="Salamov A."/>
            <person name="Andreopoulos B."/>
            <person name="Baker S."/>
            <person name="Barry K."/>
            <person name="Bills G."/>
            <person name="Bluhm B."/>
            <person name="Cannon C."/>
            <person name="Castanera R."/>
            <person name="Culley D."/>
            <person name="Daum C."/>
            <person name="Ezra D."/>
            <person name="Gonzalez J."/>
            <person name="Henrissat B."/>
            <person name="Kuo A."/>
            <person name="Liang C."/>
            <person name="Lipzen A."/>
            <person name="Lutzoni F."/>
            <person name="Magnuson J."/>
            <person name="Mondo S."/>
            <person name="Nolan M."/>
            <person name="Ohm R."/>
            <person name="Pangilinan J."/>
            <person name="Park H.-J."/>
            <person name="Ramirez L."/>
            <person name="Alfaro M."/>
            <person name="Sun H."/>
            <person name="Tritt A."/>
            <person name="Yoshinaga Y."/>
            <person name="Zwiers L.-H."/>
            <person name="Turgeon B."/>
            <person name="Goodwin S."/>
            <person name="Spatafora J."/>
            <person name="Crous P."/>
            <person name="Grigoriev I."/>
        </authorList>
    </citation>
    <scope>NUCLEOTIDE SEQUENCE</scope>
    <source>
        <strain evidence="2">CBS 122367</strain>
    </source>
</reference>
<dbReference type="PANTHER" id="PTHR33112">
    <property type="entry name" value="DOMAIN PROTEIN, PUTATIVE-RELATED"/>
    <property type="match status" value="1"/>
</dbReference>
<dbReference type="EMBL" id="MU005583">
    <property type="protein sequence ID" value="KAF2683543.1"/>
    <property type="molecule type" value="Genomic_DNA"/>
</dbReference>
<dbReference type="InterPro" id="IPR010730">
    <property type="entry name" value="HET"/>
</dbReference>
<dbReference type="OrthoDB" id="5428863at2759"/>
<dbReference type="Proteomes" id="UP000799291">
    <property type="component" value="Unassembled WGS sequence"/>
</dbReference>